<dbReference type="SUPFAM" id="SSF46955">
    <property type="entry name" value="Putative DNA-binding domain"/>
    <property type="match status" value="1"/>
</dbReference>
<sequence>MHQEQELVKVFLELTDKVKSIETQLKQISLNERNPLGDIYLDTDEVCALLKICKRTLQKYRDESSISFILLGGKTLYKTSDIKEALEKNYQPALNS</sequence>
<dbReference type="Proteomes" id="UP000289703">
    <property type="component" value="Unassembled WGS sequence"/>
</dbReference>
<evidence type="ECO:0000313" key="3">
    <source>
        <dbReference type="Proteomes" id="UP000289703"/>
    </source>
</evidence>
<dbReference type="EMBL" id="SAXA01000001">
    <property type="protein sequence ID" value="RXQ97421.1"/>
    <property type="molecule type" value="Genomic_DNA"/>
</dbReference>
<feature type="domain" description="Helix-turn-helix" evidence="1">
    <location>
        <begin position="40"/>
        <end position="89"/>
    </location>
</feature>
<dbReference type="InterPro" id="IPR041657">
    <property type="entry name" value="HTH_17"/>
</dbReference>
<proteinExistence type="predicted"/>
<dbReference type="AlphaFoldDB" id="A0A4Q1JRC0"/>
<dbReference type="GO" id="GO:0003677">
    <property type="term" value="F:DNA binding"/>
    <property type="evidence" value="ECO:0007669"/>
    <property type="project" value="UniProtKB-KW"/>
</dbReference>
<dbReference type="OrthoDB" id="769412at2"/>
<organism evidence="2 3">
    <name type="scientific">Ancylomarina salipaludis</name>
    <dbReference type="NCBI Taxonomy" id="2501299"/>
    <lineage>
        <taxon>Bacteria</taxon>
        <taxon>Pseudomonadati</taxon>
        <taxon>Bacteroidota</taxon>
        <taxon>Bacteroidia</taxon>
        <taxon>Marinilabiliales</taxon>
        <taxon>Marinifilaceae</taxon>
        <taxon>Ancylomarina</taxon>
    </lineage>
</organism>
<reference evidence="2 3" key="1">
    <citation type="submission" date="2019-01" db="EMBL/GenBank/DDBJ databases">
        <title>Ancylomarina salipaludis sp. nov., isolated from a salt marsh.</title>
        <authorList>
            <person name="Yoon J.-H."/>
        </authorList>
    </citation>
    <scope>NUCLEOTIDE SEQUENCE [LARGE SCALE GENOMIC DNA]</scope>
    <source>
        <strain evidence="2 3">SHSM-M15</strain>
    </source>
</reference>
<gene>
    <name evidence="2" type="ORF">EO244_00600</name>
</gene>
<dbReference type="Pfam" id="PF12728">
    <property type="entry name" value="HTH_17"/>
    <property type="match status" value="1"/>
</dbReference>
<evidence type="ECO:0000259" key="1">
    <source>
        <dbReference type="Pfam" id="PF12728"/>
    </source>
</evidence>
<dbReference type="PANTHER" id="PTHR34585:SF22">
    <property type="entry name" value="HELIX-TURN-HELIX DOMAIN-CONTAINING PROTEIN"/>
    <property type="match status" value="1"/>
</dbReference>
<comment type="caution">
    <text evidence="2">The sequence shown here is derived from an EMBL/GenBank/DDBJ whole genome shotgun (WGS) entry which is preliminary data.</text>
</comment>
<evidence type="ECO:0000313" key="2">
    <source>
        <dbReference type="EMBL" id="RXQ97421.1"/>
    </source>
</evidence>
<keyword evidence="2" id="KW-0238">DNA-binding</keyword>
<protein>
    <submittedName>
        <fullName evidence="2">DNA-binding protein</fullName>
    </submittedName>
</protein>
<keyword evidence="3" id="KW-1185">Reference proteome</keyword>
<dbReference type="PANTHER" id="PTHR34585">
    <property type="match status" value="1"/>
</dbReference>
<dbReference type="RefSeq" id="WP_129251921.1">
    <property type="nucleotide sequence ID" value="NZ_SAXA01000001.1"/>
</dbReference>
<dbReference type="InterPro" id="IPR009061">
    <property type="entry name" value="DNA-bd_dom_put_sf"/>
</dbReference>
<name>A0A4Q1JRC0_9BACT</name>
<accession>A0A4Q1JRC0</accession>